<comment type="caution">
    <text evidence="1">The sequence shown here is derived from an EMBL/GenBank/DDBJ whole genome shotgun (WGS) entry which is preliminary data.</text>
</comment>
<dbReference type="Proteomes" id="UP000297839">
    <property type="component" value="Unassembled WGS sequence"/>
</dbReference>
<gene>
    <name evidence="1" type="ORF">EZ216_07285</name>
</gene>
<reference evidence="1 2" key="1">
    <citation type="submission" date="2019-03" db="EMBL/GenBank/DDBJ databases">
        <title>Ramlibacter sp. 18x22-1, whole genome shotgun sequence.</title>
        <authorList>
            <person name="Zhang X."/>
            <person name="Feng G."/>
            <person name="Zhu H."/>
        </authorList>
    </citation>
    <scope>NUCLEOTIDE SEQUENCE [LARGE SCALE GENOMIC DNA]</scope>
    <source>
        <strain evidence="1 2">18x22-1</strain>
    </source>
</reference>
<dbReference type="RefSeq" id="WP_135249022.1">
    <property type="nucleotide sequence ID" value="NZ_SMLK01000001.1"/>
</dbReference>
<evidence type="ECO:0000313" key="2">
    <source>
        <dbReference type="Proteomes" id="UP000297839"/>
    </source>
</evidence>
<accession>A0A4Z0CB93</accession>
<sequence>MGTDFLRNKRERHEKAWRRNLANAANDMFAPAPKVRRVIRAKSEPQLSLVPQQPVLLRLIQGGKVVASDGVHQVATVERPSAALVATLKEHHNVAPGKVRRVNCQTNSVELQLED</sequence>
<keyword evidence="2" id="KW-1185">Reference proteome</keyword>
<name>A0A4Z0CB93_9BURK</name>
<dbReference type="OrthoDB" id="8910574at2"/>
<dbReference type="AlphaFoldDB" id="A0A4Z0CB93"/>
<organism evidence="1 2">
    <name type="scientific">Ramlibacter humi</name>
    <dbReference type="NCBI Taxonomy" id="2530451"/>
    <lineage>
        <taxon>Bacteria</taxon>
        <taxon>Pseudomonadati</taxon>
        <taxon>Pseudomonadota</taxon>
        <taxon>Betaproteobacteria</taxon>
        <taxon>Burkholderiales</taxon>
        <taxon>Comamonadaceae</taxon>
        <taxon>Ramlibacter</taxon>
    </lineage>
</organism>
<protein>
    <submittedName>
        <fullName evidence="1">Uncharacterized protein</fullName>
    </submittedName>
</protein>
<dbReference type="EMBL" id="SMLK01000001">
    <property type="protein sequence ID" value="TFZ08937.1"/>
    <property type="molecule type" value="Genomic_DNA"/>
</dbReference>
<proteinExistence type="predicted"/>
<evidence type="ECO:0000313" key="1">
    <source>
        <dbReference type="EMBL" id="TFZ08937.1"/>
    </source>
</evidence>